<reference evidence="8 9" key="1">
    <citation type="submission" date="2017-04" db="EMBL/GenBank/DDBJ databases">
        <authorList>
            <person name="Afonso C.L."/>
            <person name="Miller P.J."/>
            <person name="Scott M.A."/>
            <person name="Spackman E."/>
            <person name="Goraichik I."/>
            <person name="Dimitrov K.M."/>
            <person name="Suarez D.L."/>
            <person name="Swayne D.E."/>
        </authorList>
    </citation>
    <scope>NUCLEOTIDE SEQUENCE [LARGE SCALE GENOMIC DNA]</scope>
    <source>
        <strain evidence="8 9">DSM 26133</strain>
    </source>
</reference>
<dbReference type="NCBIfam" id="TIGR00177">
    <property type="entry name" value="molyb_syn"/>
    <property type="match status" value="1"/>
</dbReference>
<keyword evidence="6" id="KW-0460">Magnesium</keyword>
<dbReference type="GO" id="GO:0046872">
    <property type="term" value="F:metal ion binding"/>
    <property type="evidence" value="ECO:0007669"/>
    <property type="project" value="UniProtKB-UniRule"/>
</dbReference>
<accession>A0A1W2G7Q1</accession>
<dbReference type="EC" id="2.10.1.1" evidence="6"/>
<feature type="domain" description="MoaB/Mog" evidence="7">
    <location>
        <begin position="180"/>
        <end position="318"/>
    </location>
</feature>
<dbReference type="GO" id="GO:0061599">
    <property type="term" value="F:molybdopterin molybdotransferase activity"/>
    <property type="evidence" value="ECO:0007669"/>
    <property type="project" value="UniProtKB-UniRule"/>
</dbReference>
<dbReference type="Gene3D" id="2.170.190.11">
    <property type="entry name" value="Molybdopterin biosynthesis moea protein, domain 3"/>
    <property type="match status" value="1"/>
</dbReference>
<evidence type="ECO:0000313" key="8">
    <source>
        <dbReference type="EMBL" id="SMD32697.1"/>
    </source>
</evidence>
<dbReference type="SUPFAM" id="SSF53218">
    <property type="entry name" value="Molybdenum cofactor biosynthesis proteins"/>
    <property type="match status" value="1"/>
</dbReference>
<gene>
    <name evidence="8" type="ORF">SAMN04488029_1048</name>
</gene>
<dbReference type="InterPro" id="IPR008284">
    <property type="entry name" value="MoCF_biosynth_CS"/>
</dbReference>
<evidence type="ECO:0000259" key="7">
    <source>
        <dbReference type="SMART" id="SM00852"/>
    </source>
</evidence>
<keyword evidence="9" id="KW-1185">Reference proteome</keyword>
<dbReference type="Gene3D" id="3.90.105.10">
    <property type="entry name" value="Molybdopterin biosynthesis moea protein, domain 2"/>
    <property type="match status" value="1"/>
</dbReference>
<evidence type="ECO:0000256" key="3">
    <source>
        <dbReference type="ARBA" id="ARBA00010763"/>
    </source>
</evidence>
<dbReference type="SMART" id="SM00852">
    <property type="entry name" value="MoCF_biosynth"/>
    <property type="match status" value="1"/>
</dbReference>
<dbReference type="Pfam" id="PF03454">
    <property type="entry name" value="MoeA_C"/>
    <property type="match status" value="1"/>
</dbReference>
<keyword evidence="6" id="KW-0808">Transferase</keyword>
<protein>
    <recommendedName>
        <fullName evidence="6">Molybdopterin molybdenumtransferase</fullName>
        <ecNumber evidence="6">2.10.1.1</ecNumber>
    </recommendedName>
</protein>
<dbReference type="Gene3D" id="2.40.340.10">
    <property type="entry name" value="MoeA, C-terminal, domain IV"/>
    <property type="match status" value="1"/>
</dbReference>
<evidence type="ECO:0000313" key="9">
    <source>
        <dbReference type="Proteomes" id="UP000192472"/>
    </source>
</evidence>
<dbReference type="Gene3D" id="3.40.980.10">
    <property type="entry name" value="MoaB/Mog-like domain"/>
    <property type="match status" value="1"/>
</dbReference>
<dbReference type="SUPFAM" id="SSF63882">
    <property type="entry name" value="MoeA N-terminal region -like"/>
    <property type="match status" value="1"/>
</dbReference>
<proteinExistence type="inferred from homology"/>
<dbReference type="Pfam" id="PF03453">
    <property type="entry name" value="MoeA_N"/>
    <property type="match status" value="1"/>
</dbReference>
<dbReference type="OrthoDB" id="9804758at2"/>
<keyword evidence="6" id="KW-0479">Metal-binding</keyword>
<dbReference type="GO" id="GO:0006777">
    <property type="term" value="P:Mo-molybdopterin cofactor biosynthetic process"/>
    <property type="evidence" value="ECO:0007669"/>
    <property type="project" value="UniProtKB-UniRule"/>
</dbReference>
<dbReference type="Pfam" id="PF00994">
    <property type="entry name" value="MoCF_biosynth"/>
    <property type="match status" value="1"/>
</dbReference>
<dbReference type="InterPro" id="IPR036688">
    <property type="entry name" value="MoeA_C_domain_IV_sf"/>
</dbReference>
<dbReference type="STRING" id="692418.SAMN04488029_1048"/>
<dbReference type="GO" id="GO:0005829">
    <property type="term" value="C:cytosol"/>
    <property type="evidence" value="ECO:0007669"/>
    <property type="project" value="TreeGrafter"/>
</dbReference>
<dbReference type="PROSITE" id="PS01079">
    <property type="entry name" value="MOCF_BIOSYNTHESIS_2"/>
    <property type="match status" value="1"/>
</dbReference>
<dbReference type="CDD" id="cd00887">
    <property type="entry name" value="MoeA"/>
    <property type="match status" value="1"/>
</dbReference>
<dbReference type="InterPro" id="IPR001453">
    <property type="entry name" value="MoaB/Mog_dom"/>
</dbReference>
<dbReference type="InterPro" id="IPR005111">
    <property type="entry name" value="MoeA_C_domain_IV"/>
</dbReference>
<name>A0A1W2G7Q1_REIFA</name>
<dbReference type="PANTHER" id="PTHR10192">
    <property type="entry name" value="MOLYBDOPTERIN BIOSYNTHESIS PROTEIN"/>
    <property type="match status" value="1"/>
</dbReference>
<dbReference type="EMBL" id="FWYF01000001">
    <property type="protein sequence ID" value="SMD32697.1"/>
    <property type="molecule type" value="Genomic_DNA"/>
</dbReference>
<dbReference type="AlphaFoldDB" id="A0A1W2G7Q1"/>
<evidence type="ECO:0000256" key="4">
    <source>
        <dbReference type="ARBA" id="ARBA00023150"/>
    </source>
</evidence>
<dbReference type="UniPathway" id="UPA00344"/>
<evidence type="ECO:0000256" key="6">
    <source>
        <dbReference type="RuleBase" id="RU365090"/>
    </source>
</evidence>
<dbReference type="InterPro" id="IPR038987">
    <property type="entry name" value="MoeA-like"/>
</dbReference>
<keyword evidence="4 6" id="KW-0501">Molybdenum cofactor biosynthesis</keyword>
<dbReference type="SUPFAM" id="SSF63867">
    <property type="entry name" value="MoeA C-terminal domain-like"/>
    <property type="match status" value="1"/>
</dbReference>
<sequence length="406" mass="45665">MISVEEAKNIINSQKPNWGDRKVLLAESMGEVLAEDISADRDFPPFDRVTMDGIALSYESFHQGQREFKVQEIQLAGEPAVALKNPDYAIEIMTGAMLSKGCDLVIRYEDLEFFEEGNQKNVRIILDSAERWKNVHKQGSDLGAGELLIPEGQLITAAEVAIMATVGCDVVKVQSKPNVAIVSTGDELVDVREKPLPHQIRKSNAVAIEASLNQLRIPNKRFHLVDDKKELKEKIRTILDEFDLVLMSGGVSKGKADYLPEVLEELKVEKLFHRVAQRPGKPFWFGVNEVGKQVFAFPGNPISTYMCFRVYFMPWLMKNLKREIPMKVAILQEDVSFKPDLGYFLQIRSEISVQGHIDAFPEMGNGSGDLANLAKSDAFLYLPPGQNLYKARKSYEYYSFDISSLA</sequence>
<comment type="cofactor">
    <cofactor evidence="6">
        <name>Mg(2+)</name>
        <dbReference type="ChEBI" id="CHEBI:18420"/>
    </cofactor>
</comment>
<comment type="pathway">
    <text evidence="2 6">Cofactor biosynthesis; molybdopterin biosynthesis.</text>
</comment>
<comment type="similarity">
    <text evidence="3 6">Belongs to the MoeA family.</text>
</comment>
<dbReference type="PANTHER" id="PTHR10192:SF5">
    <property type="entry name" value="GEPHYRIN"/>
    <property type="match status" value="1"/>
</dbReference>
<dbReference type="InterPro" id="IPR036135">
    <property type="entry name" value="MoeA_linker/N_sf"/>
</dbReference>
<evidence type="ECO:0000256" key="2">
    <source>
        <dbReference type="ARBA" id="ARBA00005046"/>
    </source>
</evidence>
<comment type="function">
    <text evidence="1 6">Catalyzes the insertion of molybdate into adenylated molybdopterin with the concomitant release of AMP.</text>
</comment>
<comment type="catalytic activity">
    <reaction evidence="5">
        <text>adenylyl-molybdopterin + molybdate = Mo-molybdopterin + AMP + H(+)</text>
        <dbReference type="Rhea" id="RHEA:35047"/>
        <dbReference type="ChEBI" id="CHEBI:15378"/>
        <dbReference type="ChEBI" id="CHEBI:36264"/>
        <dbReference type="ChEBI" id="CHEBI:62727"/>
        <dbReference type="ChEBI" id="CHEBI:71302"/>
        <dbReference type="ChEBI" id="CHEBI:456215"/>
        <dbReference type="EC" id="2.10.1.1"/>
    </reaction>
</comment>
<dbReference type="InterPro" id="IPR036425">
    <property type="entry name" value="MoaB/Mog-like_dom_sf"/>
</dbReference>
<organism evidence="8 9">
    <name type="scientific">Reichenbachiella faecimaris</name>
    <dbReference type="NCBI Taxonomy" id="692418"/>
    <lineage>
        <taxon>Bacteria</taxon>
        <taxon>Pseudomonadati</taxon>
        <taxon>Bacteroidota</taxon>
        <taxon>Cytophagia</taxon>
        <taxon>Cytophagales</taxon>
        <taxon>Reichenbachiellaceae</taxon>
        <taxon>Reichenbachiella</taxon>
    </lineage>
</organism>
<dbReference type="Proteomes" id="UP000192472">
    <property type="component" value="Unassembled WGS sequence"/>
</dbReference>
<evidence type="ECO:0000256" key="5">
    <source>
        <dbReference type="ARBA" id="ARBA00047317"/>
    </source>
</evidence>
<dbReference type="InterPro" id="IPR005110">
    <property type="entry name" value="MoeA_linker/N"/>
</dbReference>
<keyword evidence="6" id="KW-0500">Molybdenum</keyword>
<evidence type="ECO:0000256" key="1">
    <source>
        <dbReference type="ARBA" id="ARBA00002901"/>
    </source>
</evidence>
<dbReference type="RefSeq" id="WP_084371344.1">
    <property type="nucleotide sequence ID" value="NZ_FWYF01000001.1"/>
</dbReference>